<dbReference type="AlphaFoldDB" id="A0A7W9DNN8"/>
<accession>A0A7W9DNN8</accession>
<dbReference type="RefSeq" id="WP_184607817.1">
    <property type="nucleotide sequence ID" value="NZ_BOOS01000014.1"/>
</dbReference>
<sequence length="256" mass="27032">MGVWALCEVLGAPPVPRGSWEREATYVSAAALTRGRASAPRVGEELAARVRALAGVVAVDVRPDGLLVIEVAEPGEVVRDVLGAGMGEEPADVDVPMRVDVVADIGGPPHGDQGGRPWPDRPRDWSNPGFVIRYAYVRAGNVLRWAGDLGVRGPFRPEALDDPRDRRVLRTLAEVASRTGEKRPAGGGRRPEQGGVAYLVRLAEAYHDAFEGAGPLPKGDESAGVVHVARVWMAAAVRKILGEGMAGLGVTPPGKI</sequence>
<dbReference type="SMART" id="SM00836">
    <property type="entry name" value="DALR_1"/>
    <property type="match status" value="1"/>
</dbReference>
<dbReference type="InterPro" id="IPR008909">
    <property type="entry name" value="DALR_anticod-bd"/>
</dbReference>
<keyword evidence="5" id="KW-0030">Aminoacyl-tRNA synthetase</keyword>
<evidence type="ECO:0000256" key="2">
    <source>
        <dbReference type="ARBA" id="ARBA00022741"/>
    </source>
</evidence>
<feature type="domain" description="DALR anticodon binding" evidence="4">
    <location>
        <begin position="132"/>
        <end position="256"/>
    </location>
</feature>
<evidence type="ECO:0000259" key="4">
    <source>
        <dbReference type="SMART" id="SM00836"/>
    </source>
</evidence>
<evidence type="ECO:0000256" key="1">
    <source>
        <dbReference type="ARBA" id="ARBA00022598"/>
    </source>
</evidence>
<keyword evidence="6" id="KW-1185">Reference proteome</keyword>
<proteinExistence type="predicted"/>
<keyword evidence="1 5" id="KW-0436">Ligase</keyword>
<name>A0A7W9DNN8_9ACTN</name>
<dbReference type="SUPFAM" id="SSF47323">
    <property type="entry name" value="Anticodon-binding domain of a subclass of class I aminoacyl-tRNA synthetases"/>
    <property type="match status" value="1"/>
</dbReference>
<evidence type="ECO:0000313" key="5">
    <source>
        <dbReference type="EMBL" id="MBB5624445.1"/>
    </source>
</evidence>
<comment type="caution">
    <text evidence="5">The sequence shown here is derived from an EMBL/GenBank/DDBJ whole genome shotgun (WGS) entry which is preliminary data.</text>
</comment>
<dbReference type="GO" id="GO:0006420">
    <property type="term" value="P:arginyl-tRNA aminoacylation"/>
    <property type="evidence" value="ECO:0007669"/>
    <property type="project" value="InterPro"/>
</dbReference>
<dbReference type="EMBL" id="JACHBR010000001">
    <property type="protein sequence ID" value="MBB5624445.1"/>
    <property type="molecule type" value="Genomic_DNA"/>
</dbReference>
<dbReference type="EC" id="6.1.1.19" evidence="5"/>
<keyword evidence="3" id="KW-0067">ATP-binding</keyword>
<reference evidence="5 6" key="1">
    <citation type="submission" date="2020-08" db="EMBL/GenBank/DDBJ databases">
        <title>Sequencing the genomes of 1000 actinobacteria strains.</title>
        <authorList>
            <person name="Klenk H.-P."/>
        </authorList>
    </citation>
    <scope>NUCLEOTIDE SEQUENCE [LARGE SCALE GENOMIC DNA]</scope>
    <source>
        <strain evidence="5 6">DSM 45790</strain>
    </source>
</reference>
<evidence type="ECO:0000256" key="3">
    <source>
        <dbReference type="ARBA" id="ARBA00022840"/>
    </source>
</evidence>
<evidence type="ECO:0000313" key="6">
    <source>
        <dbReference type="Proteomes" id="UP000588112"/>
    </source>
</evidence>
<dbReference type="GO" id="GO:0005524">
    <property type="term" value="F:ATP binding"/>
    <property type="evidence" value="ECO:0007669"/>
    <property type="project" value="UniProtKB-KW"/>
</dbReference>
<organism evidence="5 6">
    <name type="scientific">Sphaerisporangium krabiense</name>
    <dbReference type="NCBI Taxonomy" id="763782"/>
    <lineage>
        <taxon>Bacteria</taxon>
        <taxon>Bacillati</taxon>
        <taxon>Actinomycetota</taxon>
        <taxon>Actinomycetes</taxon>
        <taxon>Streptosporangiales</taxon>
        <taxon>Streptosporangiaceae</taxon>
        <taxon>Sphaerisporangium</taxon>
    </lineage>
</organism>
<dbReference type="GO" id="GO:0004814">
    <property type="term" value="F:arginine-tRNA ligase activity"/>
    <property type="evidence" value="ECO:0007669"/>
    <property type="project" value="UniProtKB-EC"/>
</dbReference>
<keyword evidence="2" id="KW-0547">Nucleotide-binding</keyword>
<gene>
    <name evidence="5" type="ORF">BJ981_000144</name>
</gene>
<dbReference type="Gene3D" id="1.10.730.10">
    <property type="entry name" value="Isoleucyl-tRNA Synthetase, Domain 1"/>
    <property type="match status" value="1"/>
</dbReference>
<dbReference type="InterPro" id="IPR009080">
    <property type="entry name" value="tRNAsynth_Ia_anticodon-bd"/>
</dbReference>
<protein>
    <submittedName>
        <fullName evidence="5">Arginyl-tRNA synthetase</fullName>
        <ecNumber evidence="5">6.1.1.19</ecNumber>
    </submittedName>
</protein>
<dbReference type="Proteomes" id="UP000588112">
    <property type="component" value="Unassembled WGS sequence"/>
</dbReference>
<dbReference type="Pfam" id="PF05746">
    <property type="entry name" value="DALR_1"/>
    <property type="match status" value="1"/>
</dbReference>